<feature type="binding site" evidence="5">
    <location>
        <begin position="124"/>
        <end position="126"/>
    </location>
    <ligand>
        <name>FMN</name>
        <dbReference type="ChEBI" id="CHEBI:58210"/>
    </ligand>
</feature>
<dbReference type="Pfam" id="PF01070">
    <property type="entry name" value="FMN_dh"/>
    <property type="match status" value="2"/>
</dbReference>
<feature type="binding site" evidence="5">
    <location>
        <position position="183"/>
    </location>
    <ligand>
        <name>glyoxylate</name>
        <dbReference type="ChEBI" id="CHEBI:36655"/>
    </ligand>
</feature>
<evidence type="ECO:0000256" key="4">
    <source>
        <dbReference type="PIRSR" id="PIRSR000138-1"/>
    </source>
</evidence>
<feature type="signal peptide" evidence="6">
    <location>
        <begin position="1"/>
        <end position="15"/>
    </location>
</feature>
<feature type="binding site" evidence="5">
    <location>
        <position position="278"/>
    </location>
    <ligand>
        <name>FMN</name>
        <dbReference type="ChEBI" id="CHEBI:58210"/>
    </ligand>
</feature>
<evidence type="ECO:0000256" key="1">
    <source>
        <dbReference type="ARBA" id="ARBA00001917"/>
    </source>
</evidence>
<dbReference type="InterPro" id="IPR000262">
    <property type="entry name" value="FMN-dep_DH"/>
</dbReference>
<feature type="binding site" evidence="5">
    <location>
        <position position="256"/>
    </location>
    <ligand>
        <name>FMN</name>
        <dbReference type="ChEBI" id="CHEBI:58210"/>
    </ligand>
</feature>
<feature type="domain" description="FMN hydroxy acid dehydrogenase" evidence="7">
    <location>
        <begin position="43"/>
        <end position="387"/>
    </location>
</feature>
<feature type="binding site" evidence="5">
    <location>
        <begin position="337"/>
        <end position="338"/>
    </location>
    <ligand>
        <name>FMN</name>
        <dbReference type="ChEBI" id="CHEBI:58210"/>
    </ligand>
</feature>
<proteinExistence type="inferred from homology"/>
<evidence type="ECO:0000259" key="7">
    <source>
        <dbReference type="PROSITE" id="PS51349"/>
    </source>
</evidence>
<reference evidence="8 9" key="1">
    <citation type="journal article" date="2014" name="BMC Genomics">
        <title>Comparative genome sequencing reveals chemotype-specific gene clusters in the toxigenic black mold Stachybotrys.</title>
        <authorList>
            <person name="Semeiks J."/>
            <person name="Borek D."/>
            <person name="Otwinowski Z."/>
            <person name="Grishin N.V."/>
        </authorList>
    </citation>
    <scope>NUCLEOTIDE SEQUENCE [LARGE SCALE GENOMIC DNA]</scope>
    <source>
        <strain evidence="9">CBS 109288 / IBT 7711</strain>
    </source>
</reference>
<gene>
    <name evidence="8" type="ORF">S7711_05430</name>
</gene>
<dbReference type="Gene3D" id="3.20.20.70">
    <property type="entry name" value="Aldolase class I"/>
    <property type="match status" value="1"/>
</dbReference>
<dbReference type="HOGENOM" id="CLU_020639_1_0_1"/>
<feature type="binding site" evidence="5">
    <location>
        <begin position="314"/>
        <end position="318"/>
    </location>
    <ligand>
        <name>FMN</name>
        <dbReference type="ChEBI" id="CHEBI:58210"/>
    </ligand>
</feature>
<keyword evidence="5" id="KW-0285">Flavoprotein</keyword>
<dbReference type="EMBL" id="KL647495">
    <property type="protein sequence ID" value="KEY74677.1"/>
    <property type="molecule type" value="Genomic_DNA"/>
</dbReference>
<feature type="binding site" evidence="5">
    <location>
        <position position="218"/>
    </location>
    <ligand>
        <name>glyoxylate</name>
        <dbReference type="ChEBI" id="CHEBI:36655"/>
    </ligand>
</feature>
<dbReference type="PROSITE" id="PS51349">
    <property type="entry name" value="FMN_HYDROXY_ACID_DH_2"/>
    <property type="match status" value="1"/>
</dbReference>
<evidence type="ECO:0000256" key="6">
    <source>
        <dbReference type="SAM" id="SignalP"/>
    </source>
</evidence>
<dbReference type="AlphaFoldDB" id="A0A084BAU8"/>
<dbReference type="PANTHER" id="PTHR10578:SF140">
    <property type="entry name" value="FMN HYDROXY ACID DEHYDROGENASE DOMAIN-CONTAINING PROTEIN"/>
    <property type="match status" value="1"/>
</dbReference>
<evidence type="ECO:0000256" key="3">
    <source>
        <dbReference type="ARBA" id="ARBA00024042"/>
    </source>
</evidence>
<organism evidence="8 9">
    <name type="scientific">Stachybotrys chartarum (strain CBS 109288 / IBT 7711)</name>
    <name type="common">Toxic black mold</name>
    <name type="synonym">Stilbospora chartarum</name>
    <dbReference type="NCBI Taxonomy" id="1280523"/>
    <lineage>
        <taxon>Eukaryota</taxon>
        <taxon>Fungi</taxon>
        <taxon>Dikarya</taxon>
        <taxon>Ascomycota</taxon>
        <taxon>Pezizomycotina</taxon>
        <taxon>Sordariomycetes</taxon>
        <taxon>Hypocreomycetidae</taxon>
        <taxon>Hypocreales</taxon>
        <taxon>Stachybotryaceae</taxon>
        <taxon>Stachybotrys</taxon>
    </lineage>
</organism>
<dbReference type="PIRSF" id="PIRSF000138">
    <property type="entry name" value="Al-hdrx_acd_dh"/>
    <property type="match status" value="1"/>
</dbReference>
<evidence type="ECO:0000256" key="5">
    <source>
        <dbReference type="PIRSR" id="PIRSR000138-2"/>
    </source>
</evidence>
<keyword evidence="9" id="KW-1185">Reference proteome</keyword>
<dbReference type="PANTHER" id="PTHR10578">
    <property type="entry name" value="S -2-HYDROXY-ACID OXIDASE-RELATED"/>
    <property type="match status" value="1"/>
</dbReference>
<dbReference type="OrthoDB" id="1925334at2759"/>
<keyword evidence="2" id="KW-0560">Oxidoreductase</keyword>
<dbReference type="InterPro" id="IPR012133">
    <property type="entry name" value="Alpha-hydoxy_acid_DH_FMN"/>
</dbReference>
<feature type="binding site" evidence="5">
    <location>
        <position position="181"/>
    </location>
    <ligand>
        <name>FMN</name>
        <dbReference type="ChEBI" id="CHEBI:58210"/>
    </ligand>
</feature>
<feature type="binding site" evidence="5">
    <location>
        <position position="280"/>
    </location>
    <ligand>
        <name>glyoxylate</name>
        <dbReference type="ChEBI" id="CHEBI:36655"/>
    </ligand>
</feature>
<dbReference type="InterPro" id="IPR008259">
    <property type="entry name" value="FMN_hydac_DH_AS"/>
</dbReference>
<evidence type="ECO:0000313" key="9">
    <source>
        <dbReference type="Proteomes" id="UP000028045"/>
    </source>
</evidence>
<keyword evidence="5" id="KW-0288">FMN</keyword>
<dbReference type="PROSITE" id="PS00557">
    <property type="entry name" value="FMN_HYDROXY_ACID_DH_1"/>
    <property type="match status" value="1"/>
</dbReference>
<name>A0A084BAU8_STACB</name>
<dbReference type="GO" id="GO:0010181">
    <property type="term" value="F:FMN binding"/>
    <property type="evidence" value="ECO:0007669"/>
    <property type="project" value="InterPro"/>
</dbReference>
<keyword evidence="6" id="KW-0732">Signal</keyword>
<evidence type="ECO:0000313" key="8">
    <source>
        <dbReference type="EMBL" id="KEY74677.1"/>
    </source>
</evidence>
<comment type="cofactor">
    <cofactor evidence="1">
        <name>FMN</name>
        <dbReference type="ChEBI" id="CHEBI:58210"/>
    </cofactor>
</comment>
<dbReference type="SUPFAM" id="SSF51395">
    <property type="entry name" value="FMN-linked oxidoreductases"/>
    <property type="match status" value="1"/>
</dbReference>
<dbReference type="InterPro" id="IPR037396">
    <property type="entry name" value="FMN_HAD"/>
</dbReference>
<sequence>MKYLSLLPFAGVALAARPFLDVVDTGFEDYLGGQSNWTEGTLPSLQDIRSIPDFEYAAKQVLADDGWAFYRLAAGQEWGYRNNLEVWNKVQLRARFLRNVVDLRENIGIELFGYNFSAPFFIAPAANAAHGHERAELNFAEAAGDEDILYNAALFASKTIEEIDAVKRNDTLNGRQVIFQQIYTNNNLSITWNDLDRAARTGAKAIVLTIDTPGSSVRVRGARHSGQDYASATTRPNTWDTFDEVRSRTDLPIILKGITTVQDAVDAIEHGADGIYISNHGGRQLEYSPSPVETAYEIFRNAPWVFDRVPVLADSGVRKGSDVLKLLALGVKAVGMGRPFMYANVYGYEGVVKAIRLMKNEIVQDGWNLGIGSLDDLNPELLNLNTLEQNVNILKAACTS</sequence>
<feature type="binding site" evidence="5">
    <location>
        <position position="283"/>
    </location>
    <ligand>
        <name>glyoxylate</name>
        <dbReference type="ChEBI" id="CHEBI:36655"/>
    </ligand>
</feature>
<feature type="active site" description="Proton acceptor" evidence="4">
    <location>
        <position position="280"/>
    </location>
</feature>
<dbReference type="GO" id="GO:0016491">
    <property type="term" value="F:oxidoreductase activity"/>
    <property type="evidence" value="ECO:0007669"/>
    <property type="project" value="UniProtKB-KW"/>
</dbReference>
<dbReference type="InterPro" id="IPR013785">
    <property type="entry name" value="Aldolase_TIM"/>
</dbReference>
<feature type="binding site" evidence="5">
    <location>
        <position position="209"/>
    </location>
    <ligand>
        <name>FMN</name>
        <dbReference type="ChEBI" id="CHEBI:58210"/>
    </ligand>
</feature>
<dbReference type="Proteomes" id="UP000028045">
    <property type="component" value="Unassembled WGS sequence"/>
</dbReference>
<feature type="chain" id="PRO_5013357090" description="FMN hydroxy acid dehydrogenase domain-containing protein" evidence="6">
    <location>
        <begin position="16"/>
        <end position="400"/>
    </location>
</feature>
<protein>
    <recommendedName>
        <fullName evidence="7">FMN hydroxy acid dehydrogenase domain-containing protein</fullName>
    </recommendedName>
</protein>
<evidence type="ECO:0000256" key="2">
    <source>
        <dbReference type="ARBA" id="ARBA00023002"/>
    </source>
</evidence>
<accession>A0A084BAU8</accession>
<comment type="similarity">
    <text evidence="3">Belongs to the FMN-dependent alpha-hydroxy acid dehydrogenase family.</text>
</comment>